<comment type="caution">
    <text evidence="3">The sequence shown here is derived from an EMBL/GenBank/DDBJ whole genome shotgun (WGS) entry which is preliminary data.</text>
</comment>
<dbReference type="Gene3D" id="3.90.1200.10">
    <property type="match status" value="1"/>
</dbReference>
<feature type="compositionally biased region" description="Basic and acidic residues" evidence="1">
    <location>
        <begin position="9"/>
        <end position="18"/>
    </location>
</feature>
<keyword evidence="4" id="KW-1185">Reference proteome</keyword>
<dbReference type="InterPro" id="IPR002575">
    <property type="entry name" value="Aminoglycoside_PTrfase"/>
</dbReference>
<accession>A0AAE0LZC2</accession>
<dbReference type="InterPro" id="IPR051678">
    <property type="entry name" value="AGP_Transferase"/>
</dbReference>
<name>A0AAE0LZC2_9PEZI</name>
<dbReference type="PANTHER" id="PTHR21310:SF58">
    <property type="entry name" value="AMINOGLYCOSIDE PHOSPHOTRANSFERASE DOMAIN-CONTAINING PROTEIN"/>
    <property type="match status" value="1"/>
</dbReference>
<gene>
    <name evidence="3" type="ORF">B0H66DRAFT_577388</name>
</gene>
<feature type="region of interest" description="Disordered" evidence="1">
    <location>
        <begin position="1"/>
        <end position="25"/>
    </location>
</feature>
<dbReference type="Pfam" id="PF01636">
    <property type="entry name" value="APH"/>
    <property type="match status" value="1"/>
</dbReference>
<dbReference type="PANTHER" id="PTHR21310">
    <property type="entry name" value="AMINOGLYCOSIDE PHOSPHOTRANSFERASE-RELATED-RELATED"/>
    <property type="match status" value="1"/>
</dbReference>
<feature type="region of interest" description="Disordered" evidence="1">
    <location>
        <begin position="62"/>
        <end position="86"/>
    </location>
</feature>
<evidence type="ECO:0000313" key="4">
    <source>
        <dbReference type="Proteomes" id="UP001283341"/>
    </source>
</evidence>
<dbReference type="InterPro" id="IPR011009">
    <property type="entry name" value="Kinase-like_dom_sf"/>
</dbReference>
<evidence type="ECO:0000313" key="3">
    <source>
        <dbReference type="EMBL" id="KAK3313307.1"/>
    </source>
</evidence>
<protein>
    <recommendedName>
        <fullName evidence="2">Aminoglycoside phosphotransferase domain-containing protein</fullName>
    </recommendedName>
</protein>
<sequence>MNQSPQNEQKQEEQDGLHNAHRLANTMTLKRFTSAIERDPAADLAPLLQQQAATYPRLRNSLGQAARRRANPSKETVDGESDAETHPAYRGDLGLVDVLNQAINEGKVLWSLHGTSVRTIGSEAVVKIGTGLDPDGITNLQYINTHAPQVPAPSCLGSLLSGKRTYVFMSRAEGVTLESVWPQLSAAHKSSVQQQLNSIFRLLRDDHDDKTIPDHDSQQQQQCDQGWIGSFVSRACKDMRRSLRIRDAAGPAWSEAEFNDFLCYDAAPRRTVTPWIRMVRSFMKENHRLVRTHGDLHPRNIMVKWEEEEENGNDRQQHVLRVTSLIDWELGGWYPEYWEFVRAMSMVDVRGNLADWCEYLPMEAIGSWPEEFAVDSLIGRWLG</sequence>
<proteinExistence type="predicted"/>
<evidence type="ECO:0000259" key="2">
    <source>
        <dbReference type="Pfam" id="PF01636"/>
    </source>
</evidence>
<dbReference type="EMBL" id="JAUEDM010000007">
    <property type="protein sequence ID" value="KAK3313307.1"/>
    <property type="molecule type" value="Genomic_DNA"/>
</dbReference>
<dbReference type="SUPFAM" id="SSF56112">
    <property type="entry name" value="Protein kinase-like (PK-like)"/>
    <property type="match status" value="1"/>
</dbReference>
<evidence type="ECO:0000256" key="1">
    <source>
        <dbReference type="SAM" id="MobiDB-lite"/>
    </source>
</evidence>
<feature type="domain" description="Aminoglycoside phosphotransferase" evidence="2">
    <location>
        <begin position="140"/>
        <end position="346"/>
    </location>
</feature>
<reference evidence="3" key="1">
    <citation type="journal article" date="2023" name="Mol. Phylogenet. Evol.">
        <title>Genome-scale phylogeny and comparative genomics of the fungal order Sordariales.</title>
        <authorList>
            <person name="Hensen N."/>
            <person name="Bonometti L."/>
            <person name="Westerberg I."/>
            <person name="Brannstrom I.O."/>
            <person name="Guillou S."/>
            <person name="Cros-Aarteil S."/>
            <person name="Calhoun S."/>
            <person name="Haridas S."/>
            <person name="Kuo A."/>
            <person name="Mondo S."/>
            <person name="Pangilinan J."/>
            <person name="Riley R."/>
            <person name="LaButti K."/>
            <person name="Andreopoulos B."/>
            <person name="Lipzen A."/>
            <person name="Chen C."/>
            <person name="Yan M."/>
            <person name="Daum C."/>
            <person name="Ng V."/>
            <person name="Clum A."/>
            <person name="Steindorff A."/>
            <person name="Ohm R.A."/>
            <person name="Martin F."/>
            <person name="Silar P."/>
            <person name="Natvig D.O."/>
            <person name="Lalanne C."/>
            <person name="Gautier V."/>
            <person name="Ament-Velasquez S.L."/>
            <person name="Kruys A."/>
            <person name="Hutchinson M.I."/>
            <person name="Powell A.J."/>
            <person name="Barry K."/>
            <person name="Miller A.N."/>
            <person name="Grigoriev I.V."/>
            <person name="Debuchy R."/>
            <person name="Gladieux P."/>
            <person name="Hiltunen Thoren M."/>
            <person name="Johannesson H."/>
        </authorList>
    </citation>
    <scope>NUCLEOTIDE SEQUENCE</scope>
    <source>
        <strain evidence="3">CBS 118394</strain>
    </source>
</reference>
<dbReference type="AlphaFoldDB" id="A0AAE0LZC2"/>
<organism evidence="3 4">
    <name type="scientific">Apodospora peruviana</name>
    <dbReference type="NCBI Taxonomy" id="516989"/>
    <lineage>
        <taxon>Eukaryota</taxon>
        <taxon>Fungi</taxon>
        <taxon>Dikarya</taxon>
        <taxon>Ascomycota</taxon>
        <taxon>Pezizomycotina</taxon>
        <taxon>Sordariomycetes</taxon>
        <taxon>Sordariomycetidae</taxon>
        <taxon>Sordariales</taxon>
        <taxon>Lasiosphaeriaceae</taxon>
        <taxon>Apodospora</taxon>
    </lineage>
</organism>
<reference evidence="3" key="2">
    <citation type="submission" date="2023-06" db="EMBL/GenBank/DDBJ databases">
        <authorList>
            <consortium name="Lawrence Berkeley National Laboratory"/>
            <person name="Haridas S."/>
            <person name="Hensen N."/>
            <person name="Bonometti L."/>
            <person name="Westerberg I."/>
            <person name="Brannstrom I.O."/>
            <person name="Guillou S."/>
            <person name="Cros-Aarteil S."/>
            <person name="Calhoun S."/>
            <person name="Kuo A."/>
            <person name="Mondo S."/>
            <person name="Pangilinan J."/>
            <person name="Riley R."/>
            <person name="Labutti K."/>
            <person name="Andreopoulos B."/>
            <person name="Lipzen A."/>
            <person name="Chen C."/>
            <person name="Yanf M."/>
            <person name="Daum C."/>
            <person name="Ng V."/>
            <person name="Clum A."/>
            <person name="Steindorff A."/>
            <person name="Ohm R."/>
            <person name="Martin F."/>
            <person name="Silar P."/>
            <person name="Natvig D."/>
            <person name="Lalanne C."/>
            <person name="Gautier V."/>
            <person name="Ament-Velasquez S.L."/>
            <person name="Kruys A."/>
            <person name="Hutchinson M.I."/>
            <person name="Powell A.J."/>
            <person name="Barry K."/>
            <person name="Miller A.N."/>
            <person name="Grigoriev I.V."/>
            <person name="Debuchy R."/>
            <person name="Gladieux P."/>
            <person name="Thoren M.H."/>
            <person name="Johannesson H."/>
        </authorList>
    </citation>
    <scope>NUCLEOTIDE SEQUENCE</scope>
    <source>
        <strain evidence="3">CBS 118394</strain>
    </source>
</reference>
<dbReference type="Proteomes" id="UP001283341">
    <property type="component" value="Unassembled WGS sequence"/>
</dbReference>